<dbReference type="EMBL" id="CP001276">
    <property type="protein sequence ID" value="ACM06925.1"/>
    <property type="molecule type" value="Genomic_DNA"/>
</dbReference>
<geneLocation type="plasmid" evidence="2">
    <name>Tros</name>
</geneLocation>
<sequence>MDARQVELVLAHLCRKGLFGDVRAWCESRFDCVYVVTCPDCGCRFVLDETEFQELVERSNALQVCGVLPTAIDVRMFQPRLPFSG</sequence>
<gene>
    <name evidence="1" type="ordered locus">trd_A0667</name>
</gene>
<dbReference type="Proteomes" id="UP000000447">
    <property type="component" value="Plasmid unnamed"/>
</dbReference>
<reference evidence="1 2" key="1">
    <citation type="journal article" date="2009" name="PLoS ONE">
        <title>Complete genome sequence of the aerobic CO-oxidizing thermophile Thermomicrobium roseum.</title>
        <authorList>
            <person name="Wu D."/>
            <person name="Raymond J."/>
            <person name="Wu M."/>
            <person name="Chatterji S."/>
            <person name="Ren Q."/>
            <person name="Graham J.E."/>
            <person name="Bryant D.A."/>
            <person name="Robb F."/>
            <person name="Colman A."/>
            <person name="Tallon L.J."/>
            <person name="Badger J.H."/>
            <person name="Madupu R."/>
            <person name="Ward N.L."/>
            <person name="Eisen J.A."/>
        </authorList>
    </citation>
    <scope>NUCLEOTIDE SEQUENCE [LARGE SCALE GENOMIC DNA]</scope>
    <source>
        <strain evidence="2">ATCC 27502 / DSM 5159 / P-2</strain>
        <plasmid evidence="1">unnamed</plasmid>
    </source>
</reference>
<dbReference type="AlphaFoldDB" id="B9L4F4"/>
<dbReference type="OrthoDB" id="166539at2"/>
<protein>
    <submittedName>
        <fullName evidence="1">Uncharacterized protein</fullName>
    </submittedName>
</protein>
<dbReference type="RefSeq" id="WP_012642912.1">
    <property type="nucleotide sequence ID" value="NC_011961.1"/>
</dbReference>
<keyword evidence="2" id="KW-1185">Reference proteome</keyword>
<evidence type="ECO:0000313" key="1">
    <source>
        <dbReference type="EMBL" id="ACM06925.1"/>
    </source>
</evidence>
<keyword evidence="1" id="KW-0614">Plasmid</keyword>
<dbReference type="HOGENOM" id="CLU_192347_0_0_0"/>
<accession>B9L4F4</accession>
<name>B9L4F4_THERP</name>
<dbReference type="KEGG" id="tro:trd_A0667"/>
<evidence type="ECO:0000313" key="2">
    <source>
        <dbReference type="Proteomes" id="UP000000447"/>
    </source>
</evidence>
<proteinExistence type="predicted"/>
<organism evidence="1 2">
    <name type="scientific">Thermomicrobium roseum (strain ATCC 27502 / DSM 5159 / P-2)</name>
    <dbReference type="NCBI Taxonomy" id="309801"/>
    <lineage>
        <taxon>Bacteria</taxon>
        <taxon>Pseudomonadati</taxon>
        <taxon>Thermomicrobiota</taxon>
        <taxon>Thermomicrobia</taxon>
        <taxon>Thermomicrobiales</taxon>
        <taxon>Thermomicrobiaceae</taxon>
        <taxon>Thermomicrobium</taxon>
    </lineage>
</organism>
<dbReference type="eggNOG" id="ENOG5030TDR">
    <property type="taxonomic scope" value="Bacteria"/>
</dbReference>